<organism evidence="3">
    <name type="scientific">Spironucleus salmonicida</name>
    <dbReference type="NCBI Taxonomy" id="348837"/>
    <lineage>
        <taxon>Eukaryota</taxon>
        <taxon>Metamonada</taxon>
        <taxon>Diplomonadida</taxon>
        <taxon>Hexamitidae</taxon>
        <taxon>Hexamitinae</taxon>
        <taxon>Spironucleus</taxon>
    </lineage>
</organism>
<dbReference type="InterPro" id="IPR029033">
    <property type="entry name" value="His_PPase_superfam"/>
</dbReference>
<dbReference type="EMBL" id="KI546135">
    <property type="protein sequence ID" value="EST43555.1"/>
    <property type="molecule type" value="Genomic_DNA"/>
</dbReference>
<dbReference type="SUPFAM" id="SSF53254">
    <property type="entry name" value="Phosphoglycerate mutase-like"/>
    <property type="match status" value="1"/>
</dbReference>
<dbReference type="PANTHER" id="PTHR11567">
    <property type="entry name" value="ACID PHOSPHATASE-RELATED"/>
    <property type="match status" value="1"/>
</dbReference>
<dbReference type="VEuPathDB" id="GiardiaDB:SS50377_20879"/>
<dbReference type="EMBL" id="AUWU02000001">
    <property type="protein sequence ID" value="KAH0577525.1"/>
    <property type="molecule type" value="Genomic_DNA"/>
</dbReference>
<feature type="transmembrane region" description="Helical" evidence="2">
    <location>
        <begin position="33"/>
        <end position="57"/>
    </location>
</feature>
<keyword evidence="2" id="KW-0812">Transmembrane</keyword>
<evidence type="ECO:0000256" key="2">
    <source>
        <dbReference type="SAM" id="Phobius"/>
    </source>
</evidence>
<dbReference type="Gene3D" id="3.40.50.1240">
    <property type="entry name" value="Phosphoglycerate mutase-like"/>
    <property type="match status" value="1"/>
</dbReference>
<dbReference type="GO" id="GO:0016791">
    <property type="term" value="F:phosphatase activity"/>
    <property type="evidence" value="ECO:0007669"/>
    <property type="project" value="TreeGrafter"/>
</dbReference>
<accession>V6LG69</accession>
<evidence type="ECO:0000313" key="4">
    <source>
        <dbReference type="EMBL" id="KAH0577525.1"/>
    </source>
</evidence>
<evidence type="ECO:0000313" key="3">
    <source>
        <dbReference type="EMBL" id="EST43555.1"/>
    </source>
</evidence>
<reference evidence="4" key="2">
    <citation type="submission" date="2020-12" db="EMBL/GenBank/DDBJ databases">
        <title>New Spironucleus salmonicida genome in near-complete chromosomes.</title>
        <authorList>
            <person name="Xu F."/>
            <person name="Kurt Z."/>
            <person name="Jimenez-Gonzalez A."/>
            <person name="Astvaldsson A."/>
            <person name="Andersson J.O."/>
            <person name="Svard S.G."/>
        </authorList>
    </citation>
    <scope>NUCLEOTIDE SEQUENCE</scope>
    <source>
        <strain evidence="4">ATCC 50377</strain>
    </source>
</reference>
<protein>
    <submittedName>
        <fullName evidence="3 4">Acid phosphatase</fullName>
    </submittedName>
</protein>
<dbReference type="PANTHER" id="PTHR11567:SF202">
    <property type="entry name" value="LYSOPHOSPHATIDIC ACID PHOSPHATASE TYPE 6"/>
    <property type="match status" value="1"/>
</dbReference>
<dbReference type="OrthoDB" id="10257284at2759"/>
<comment type="similarity">
    <text evidence="1">Belongs to the histidine acid phosphatase family.</text>
</comment>
<dbReference type="InterPro" id="IPR000560">
    <property type="entry name" value="His_Pase_clade-2"/>
</dbReference>
<evidence type="ECO:0000313" key="5">
    <source>
        <dbReference type="Proteomes" id="UP000018208"/>
    </source>
</evidence>
<name>V6LG69_9EUKA</name>
<reference evidence="3 4" key="1">
    <citation type="journal article" date="2014" name="PLoS Genet.">
        <title>The Genome of Spironucleus salmonicida Highlights a Fish Pathogen Adapted to Fluctuating Environments.</title>
        <authorList>
            <person name="Xu F."/>
            <person name="Jerlstrom-Hultqvist J."/>
            <person name="Einarsson E."/>
            <person name="Astvaldsson A."/>
            <person name="Svard S.G."/>
            <person name="Andersson J.O."/>
        </authorList>
    </citation>
    <scope>NUCLEOTIDE SEQUENCE</scope>
    <source>
        <strain evidence="4">ATCC 50377</strain>
    </source>
</reference>
<evidence type="ECO:0000256" key="1">
    <source>
        <dbReference type="ARBA" id="ARBA00005375"/>
    </source>
</evidence>
<dbReference type="Proteomes" id="UP000018208">
    <property type="component" value="Unassembled WGS sequence"/>
</dbReference>
<keyword evidence="2" id="KW-0472">Membrane</keyword>
<keyword evidence="2" id="KW-1133">Transmembrane helix</keyword>
<proteinExistence type="inferred from homology"/>
<keyword evidence="5" id="KW-1185">Reference proteome</keyword>
<dbReference type="InterPro" id="IPR050645">
    <property type="entry name" value="Histidine_acid_phosphatase"/>
</dbReference>
<sequence length="405" mass="46307">MTIIPALSDNDQNIVIMHQCPNMDHSKNLKKRGVIISVALLVIAVCIIVTIVLAIIFTMTPKSNLKKVIVIARHGARTSFFKIPQSVVPEWQCDLPQKISYDKQLILLNTTTPTPCPPGELVKKGFQQHQEVGLILKKDYIDSGFIQSNYNPSEIKLRSTNTTRTRASLLGQLSVLFPNNKQFDVEMVENLNDGYHPQWPCTWQTKLKENNYVKYESDFPTKVELNQYNGYLKTTNWDWYMMWDSLRAITGRGDKLPSVVTDTVYKQIEKANNAYWKHWFCNADKNDMVKIVQINIGPIFSDIIQKLTTDTQKMSIITAHDTTLAPLMTVLTNSNWNCDQPKFAAFIQIEMNKQDQISVKYLGKQVNTLECVGKSYCTMSELTQLFQKYIVSGQSRIDLCESTNI</sequence>
<dbReference type="Pfam" id="PF00328">
    <property type="entry name" value="His_Phos_2"/>
    <property type="match status" value="1"/>
</dbReference>
<dbReference type="CDD" id="cd07061">
    <property type="entry name" value="HP_HAP_like"/>
    <property type="match status" value="1"/>
</dbReference>
<dbReference type="AlphaFoldDB" id="V6LG69"/>
<gene>
    <name evidence="3" type="ORF">SS50377_16593</name>
    <name evidence="4" type="ORF">SS50377_20879</name>
</gene>